<dbReference type="FunFam" id="1.10.287.950:FF:000001">
    <property type="entry name" value="Methyl-accepting chemotaxis sensory transducer"/>
    <property type="match status" value="1"/>
</dbReference>
<evidence type="ECO:0000259" key="14">
    <source>
        <dbReference type="PROSITE" id="PS50885"/>
    </source>
</evidence>
<feature type="domain" description="Methyl-accepting transducer" evidence="13">
    <location>
        <begin position="357"/>
        <end position="593"/>
    </location>
</feature>
<dbReference type="Pfam" id="PF00672">
    <property type="entry name" value="HAMP"/>
    <property type="match status" value="1"/>
</dbReference>
<dbReference type="Gene3D" id="3.30.450.20">
    <property type="entry name" value="PAS domain"/>
    <property type="match status" value="2"/>
</dbReference>
<keyword evidence="3" id="KW-0488">Methylation</keyword>
<evidence type="ECO:0000259" key="13">
    <source>
        <dbReference type="PROSITE" id="PS50111"/>
    </source>
</evidence>
<evidence type="ECO:0000256" key="7">
    <source>
        <dbReference type="ARBA" id="ARBA00023136"/>
    </source>
</evidence>
<dbReference type="AlphaFoldDB" id="A0A244CR73"/>
<dbReference type="InterPro" id="IPR003660">
    <property type="entry name" value="HAMP_dom"/>
</dbReference>
<dbReference type="SMART" id="SM00304">
    <property type="entry name" value="HAMP"/>
    <property type="match status" value="1"/>
</dbReference>
<keyword evidence="11" id="KW-0175">Coiled coil</keyword>
<keyword evidence="5 12" id="KW-0812">Transmembrane</keyword>
<keyword evidence="7 12" id="KW-0472">Membrane</keyword>
<dbReference type="Gene3D" id="1.10.287.950">
    <property type="entry name" value="Methyl-accepting chemotaxis protein"/>
    <property type="match status" value="1"/>
</dbReference>
<reference evidence="15 16" key="1">
    <citation type="submission" date="2017-02" db="EMBL/GenBank/DDBJ databases">
        <title>Pseudoalteromonas ulvae TC14 Genome.</title>
        <authorList>
            <person name="Molmeret M."/>
        </authorList>
    </citation>
    <scope>NUCLEOTIDE SEQUENCE [LARGE SCALE GENOMIC DNA]</scope>
    <source>
        <strain evidence="15">TC14</strain>
    </source>
</reference>
<dbReference type="SMART" id="SM00283">
    <property type="entry name" value="MA"/>
    <property type="match status" value="1"/>
</dbReference>
<sequence length="629" mass="68970">MFQQFKFTTKVTLAASLVLVLVLGLFTINNFLSMRSQTEVQLEKVLQEISQSVSNNIANWLNSKLEIVESIALAYQPGSETDDTIKQLVQANRAGGFKNSYVGTTQGQFILDDPTLQLPADFDPRQRPWYQLVANQSNTAFTAPYIDATTNALIISAVVPVYKSSRFSGVAGGDIQLDKITEIVNSVDFLGYGYAFLVNDENKILIHPQTRFNDKSLSDLVGQSIPLQTKFVEHSVEGTDKLISFVKIKGINNVNWYLGVVIDKDIAYSSVDSFRLMATLYMVMGIVAIVLMMQFVLRYLMRPMANVTAAIKDIAEGEGDLTQRITVENNDEFGELSRYFNAFIDKIHGSITQVRDTTISLEHSVETLIQSTESTLNMYSEQTKSTDNVATAINQLSSSAVEIAGSAENASKLASDANQQASQSHETLGENIAAIEDLSSKMQNAQQSIDALNKHTVNIGQILEVIKGVSEQTNLLALNAAIEAARAGDAGRGFAVVADEVRQLAQRTQQSAQEIENTIVQLQQGSQEAVAIMTQSQKDSKSSVISAQQAGVQVEAVGQSIKQIDQANHTVANATIEQNQTIQSLDKDIHYISELNSQGQGNLNNTLSECTQLKHQFDQLEAMVLKFKV</sequence>
<dbReference type="PROSITE" id="PS50111">
    <property type="entry name" value="CHEMOTAXIS_TRANSDUC_2"/>
    <property type="match status" value="1"/>
</dbReference>
<keyword evidence="6 12" id="KW-1133">Transmembrane helix</keyword>
<proteinExistence type="inferred from homology"/>
<evidence type="ECO:0000256" key="8">
    <source>
        <dbReference type="ARBA" id="ARBA00023224"/>
    </source>
</evidence>
<evidence type="ECO:0000256" key="1">
    <source>
        <dbReference type="ARBA" id="ARBA00004651"/>
    </source>
</evidence>
<accession>A0A244CR73</accession>
<evidence type="ECO:0000256" key="10">
    <source>
        <dbReference type="PROSITE-ProRule" id="PRU00284"/>
    </source>
</evidence>
<protein>
    <submittedName>
        <fullName evidence="15">Chemotaxis protein</fullName>
    </submittedName>
</protein>
<evidence type="ECO:0000313" key="15">
    <source>
        <dbReference type="EMBL" id="OUL58095.1"/>
    </source>
</evidence>
<evidence type="ECO:0000256" key="9">
    <source>
        <dbReference type="ARBA" id="ARBA00029447"/>
    </source>
</evidence>
<evidence type="ECO:0000313" key="16">
    <source>
        <dbReference type="Proteomes" id="UP000194841"/>
    </source>
</evidence>
<dbReference type="InterPro" id="IPR029151">
    <property type="entry name" value="Sensor-like_sf"/>
</dbReference>
<gene>
    <name evidence="15" type="ORF">B1199_06995</name>
</gene>
<dbReference type="InterPro" id="IPR004089">
    <property type="entry name" value="MCPsignal_dom"/>
</dbReference>
<evidence type="ECO:0000256" key="2">
    <source>
        <dbReference type="ARBA" id="ARBA00022475"/>
    </source>
</evidence>
<dbReference type="RefSeq" id="WP_086743400.1">
    <property type="nucleotide sequence ID" value="NZ_MWPV01000002.1"/>
</dbReference>
<organism evidence="15 16">
    <name type="scientific">Pseudoalteromonas ulvae</name>
    <dbReference type="NCBI Taxonomy" id="107327"/>
    <lineage>
        <taxon>Bacteria</taxon>
        <taxon>Pseudomonadati</taxon>
        <taxon>Pseudomonadota</taxon>
        <taxon>Gammaproteobacteria</taxon>
        <taxon>Alteromonadales</taxon>
        <taxon>Pseudoalteromonadaceae</taxon>
        <taxon>Pseudoalteromonas</taxon>
    </lineage>
</organism>
<dbReference type="GO" id="GO:0006935">
    <property type="term" value="P:chemotaxis"/>
    <property type="evidence" value="ECO:0007669"/>
    <property type="project" value="UniProtKB-KW"/>
</dbReference>
<evidence type="ECO:0000256" key="5">
    <source>
        <dbReference type="ARBA" id="ARBA00022692"/>
    </source>
</evidence>
<comment type="subcellular location">
    <subcellularLocation>
        <location evidence="1">Cell membrane</location>
        <topology evidence="1">Multi-pass membrane protein</topology>
    </subcellularLocation>
</comment>
<dbReference type="CDD" id="cd12913">
    <property type="entry name" value="PDC1_MCP_like"/>
    <property type="match status" value="1"/>
</dbReference>
<feature type="coiled-coil region" evidence="11">
    <location>
        <begin position="498"/>
        <end position="525"/>
    </location>
</feature>
<dbReference type="EMBL" id="MWPV01000002">
    <property type="protein sequence ID" value="OUL58095.1"/>
    <property type="molecule type" value="Genomic_DNA"/>
</dbReference>
<feature type="domain" description="HAMP" evidence="14">
    <location>
        <begin position="298"/>
        <end position="352"/>
    </location>
</feature>
<dbReference type="Proteomes" id="UP000194841">
    <property type="component" value="Unassembled WGS sequence"/>
</dbReference>
<dbReference type="CDD" id="cd11386">
    <property type="entry name" value="MCP_signal"/>
    <property type="match status" value="1"/>
</dbReference>
<keyword evidence="4" id="KW-0145">Chemotaxis</keyword>
<dbReference type="Pfam" id="PF02743">
    <property type="entry name" value="dCache_1"/>
    <property type="match status" value="1"/>
</dbReference>
<dbReference type="PROSITE" id="PS50885">
    <property type="entry name" value="HAMP"/>
    <property type="match status" value="1"/>
</dbReference>
<comment type="caution">
    <text evidence="15">The sequence shown here is derived from an EMBL/GenBank/DDBJ whole genome shotgun (WGS) entry which is preliminary data.</text>
</comment>
<evidence type="ECO:0000256" key="3">
    <source>
        <dbReference type="ARBA" id="ARBA00022481"/>
    </source>
</evidence>
<name>A0A244CR73_PSEDV</name>
<dbReference type="SUPFAM" id="SSF58104">
    <property type="entry name" value="Methyl-accepting chemotaxis protein (MCP) signaling domain"/>
    <property type="match status" value="1"/>
</dbReference>
<dbReference type="GO" id="GO:0007165">
    <property type="term" value="P:signal transduction"/>
    <property type="evidence" value="ECO:0007669"/>
    <property type="project" value="UniProtKB-KW"/>
</dbReference>
<dbReference type="InterPro" id="IPR033479">
    <property type="entry name" value="dCache_1"/>
</dbReference>
<keyword evidence="2" id="KW-1003">Cell membrane</keyword>
<evidence type="ECO:0000256" key="6">
    <source>
        <dbReference type="ARBA" id="ARBA00022989"/>
    </source>
</evidence>
<evidence type="ECO:0000256" key="12">
    <source>
        <dbReference type="SAM" id="Phobius"/>
    </source>
</evidence>
<evidence type="ECO:0000256" key="4">
    <source>
        <dbReference type="ARBA" id="ARBA00022500"/>
    </source>
</evidence>
<dbReference type="GO" id="GO:0005886">
    <property type="term" value="C:plasma membrane"/>
    <property type="evidence" value="ECO:0007669"/>
    <property type="project" value="UniProtKB-SubCell"/>
</dbReference>
<dbReference type="SUPFAM" id="SSF103190">
    <property type="entry name" value="Sensory domain-like"/>
    <property type="match status" value="1"/>
</dbReference>
<comment type="similarity">
    <text evidence="9">Belongs to the methyl-accepting chemotaxis (MCP) protein family.</text>
</comment>
<feature type="transmembrane region" description="Helical" evidence="12">
    <location>
        <begin position="276"/>
        <end position="297"/>
    </location>
</feature>
<keyword evidence="16" id="KW-1185">Reference proteome</keyword>
<dbReference type="PANTHER" id="PTHR32089:SF39">
    <property type="entry name" value="METHYL-ACCEPTING CHEMOTAXIS PROTEIN HLYB"/>
    <property type="match status" value="1"/>
</dbReference>
<dbReference type="OrthoDB" id="2489132at2"/>
<dbReference type="CDD" id="cd06225">
    <property type="entry name" value="HAMP"/>
    <property type="match status" value="1"/>
</dbReference>
<dbReference type="PANTHER" id="PTHR32089">
    <property type="entry name" value="METHYL-ACCEPTING CHEMOTAXIS PROTEIN MCPB"/>
    <property type="match status" value="1"/>
</dbReference>
<dbReference type="CDD" id="cd12912">
    <property type="entry name" value="PDC2_MCP_like"/>
    <property type="match status" value="1"/>
</dbReference>
<feature type="transmembrane region" description="Helical" evidence="12">
    <location>
        <begin position="12"/>
        <end position="32"/>
    </location>
</feature>
<keyword evidence="8 10" id="KW-0807">Transducer</keyword>
<dbReference type="Pfam" id="PF00015">
    <property type="entry name" value="MCPsignal"/>
    <property type="match status" value="1"/>
</dbReference>
<evidence type="ECO:0000256" key="11">
    <source>
        <dbReference type="SAM" id="Coils"/>
    </source>
</evidence>